<dbReference type="NCBIfam" id="TIGR01730">
    <property type="entry name" value="RND_mfp"/>
    <property type="match status" value="1"/>
</dbReference>
<dbReference type="EMBL" id="AUZX01016153">
    <property type="protein sequence ID" value="EQD26526.1"/>
    <property type="molecule type" value="Genomic_DNA"/>
</dbReference>
<dbReference type="Gene3D" id="1.10.287.470">
    <property type="entry name" value="Helix hairpin bin"/>
    <property type="match status" value="1"/>
</dbReference>
<dbReference type="PANTHER" id="PTHR30469:SF15">
    <property type="entry name" value="HLYD FAMILY OF SECRETION PROTEINS"/>
    <property type="match status" value="1"/>
</dbReference>
<comment type="caution">
    <text evidence="1">The sequence shown here is derived from an EMBL/GenBank/DDBJ whole genome shotgun (WGS) entry which is preliminary data.</text>
</comment>
<gene>
    <name evidence="1" type="ORF">B1A_21851</name>
</gene>
<organism evidence="1">
    <name type="scientific">mine drainage metagenome</name>
    <dbReference type="NCBI Taxonomy" id="410659"/>
    <lineage>
        <taxon>unclassified sequences</taxon>
        <taxon>metagenomes</taxon>
        <taxon>ecological metagenomes</taxon>
    </lineage>
</organism>
<dbReference type="GO" id="GO:0015562">
    <property type="term" value="F:efflux transmembrane transporter activity"/>
    <property type="evidence" value="ECO:0007669"/>
    <property type="project" value="TreeGrafter"/>
</dbReference>
<dbReference type="Gene3D" id="2.40.50.100">
    <property type="match status" value="1"/>
</dbReference>
<evidence type="ECO:0000313" key="1">
    <source>
        <dbReference type="EMBL" id="EQD26526.1"/>
    </source>
</evidence>
<accession>T0XUR7</accession>
<protein>
    <submittedName>
        <fullName evidence="1">Efflux transporter, RND family, MFP subunit</fullName>
    </submittedName>
</protein>
<dbReference type="PANTHER" id="PTHR30469">
    <property type="entry name" value="MULTIDRUG RESISTANCE PROTEIN MDTA"/>
    <property type="match status" value="1"/>
</dbReference>
<proteinExistence type="predicted"/>
<name>T0XUR7_9ZZZZ</name>
<dbReference type="Gene3D" id="2.40.420.20">
    <property type="match status" value="1"/>
</dbReference>
<reference evidence="1" key="1">
    <citation type="submission" date="2013-08" db="EMBL/GenBank/DDBJ databases">
        <authorList>
            <person name="Mendez C."/>
            <person name="Richter M."/>
            <person name="Ferrer M."/>
            <person name="Sanchez J."/>
        </authorList>
    </citation>
    <scope>NUCLEOTIDE SEQUENCE</scope>
</reference>
<sequence length="335" mass="35805">MKAMSKDPFRFAGPAGLLTAALLFGLSAAARAAVPVRTARVARSPWRPQVHAIARVRSVNHVSLSAPLSGRVWEPQRPVGKVRAGALLARITPPGLQASLQAARTQLRLAQLNVQRNRTLYHDGVVSLQILQGSQATEKQMQAQVQALAGQLDNQVIRAPFTGILNYRVPSGAVVSAGTPVVTLDGRGAPWIEALLSPMSAMRLARTAPVAIRFAGWSGSGRIHSIGHSARQSGLVTVYVTPPRRAPLLPGEWVHLRFAQRARPGFVVPLRAVVMQGADAFVFIDQAGRAVRVPVTVLGTRGPHAWVQGALRIGEPVVVRGAGRLTKGARLRLKP</sequence>
<dbReference type="AlphaFoldDB" id="T0XUR7"/>
<dbReference type="InterPro" id="IPR006143">
    <property type="entry name" value="RND_pump_MFP"/>
</dbReference>
<dbReference type="SUPFAM" id="SSF111369">
    <property type="entry name" value="HlyD-like secretion proteins"/>
    <property type="match status" value="1"/>
</dbReference>
<dbReference type="GO" id="GO:1990281">
    <property type="term" value="C:efflux pump complex"/>
    <property type="evidence" value="ECO:0007669"/>
    <property type="project" value="TreeGrafter"/>
</dbReference>
<reference evidence="1" key="2">
    <citation type="journal article" date="2014" name="ISME J.">
        <title>Microbial stratification in low pH oxic and suboxic macroscopic growths along an acid mine drainage.</title>
        <authorList>
            <person name="Mendez-Garcia C."/>
            <person name="Mesa V."/>
            <person name="Sprenger R.R."/>
            <person name="Richter M."/>
            <person name="Diez M.S."/>
            <person name="Solano J."/>
            <person name="Bargiela R."/>
            <person name="Golyshina O.V."/>
            <person name="Manteca A."/>
            <person name="Ramos J.L."/>
            <person name="Gallego J.R."/>
            <person name="Llorente I."/>
            <person name="Martins Dos Santos V.A."/>
            <person name="Jensen O.N."/>
            <person name="Pelaez A.I."/>
            <person name="Sanchez J."/>
            <person name="Ferrer M."/>
        </authorList>
    </citation>
    <scope>NUCLEOTIDE SEQUENCE</scope>
</reference>